<comment type="caution">
    <text evidence="2">The sequence shown here is derived from an EMBL/GenBank/DDBJ whole genome shotgun (WGS) entry which is preliminary data.</text>
</comment>
<gene>
    <name evidence="2" type="ORF">IX39_04410</name>
</gene>
<evidence type="ECO:0000256" key="1">
    <source>
        <dbReference type="SAM" id="SignalP"/>
    </source>
</evidence>
<dbReference type="RefSeq" id="WP_034673781.1">
    <property type="nucleotide sequence ID" value="NZ_FPAP01000002.1"/>
</dbReference>
<accession>A0A085Z637</accession>
<sequence length="131" mass="15195">MKLLTLILMLLASFTVKAQFIFKSDHYELDGKIYNTPTEIYFDSGKPPIVYHNNGLDIRNYPLKLSNVKDTEEPFIVSLEPDIAPENYNNSIFKTYDYRGYQIYFKGGKIIGVAEIIKSYYSKVVSIIKYK</sequence>
<organism evidence="2 3">
    <name type="scientific">Chryseobacterium formosense</name>
    <dbReference type="NCBI Taxonomy" id="236814"/>
    <lineage>
        <taxon>Bacteria</taxon>
        <taxon>Pseudomonadati</taxon>
        <taxon>Bacteroidota</taxon>
        <taxon>Flavobacteriia</taxon>
        <taxon>Flavobacteriales</taxon>
        <taxon>Weeksellaceae</taxon>
        <taxon>Chryseobacterium group</taxon>
        <taxon>Chryseobacterium</taxon>
    </lineage>
</organism>
<protein>
    <submittedName>
        <fullName evidence="2">Uncharacterized protein</fullName>
    </submittedName>
</protein>
<proteinExistence type="predicted"/>
<feature type="signal peptide" evidence="1">
    <location>
        <begin position="1"/>
        <end position="18"/>
    </location>
</feature>
<dbReference type="AlphaFoldDB" id="A0A085Z637"/>
<evidence type="ECO:0000313" key="2">
    <source>
        <dbReference type="EMBL" id="KFE99900.1"/>
    </source>
</evidence>
<keyword evidence="1" id="KW-0732">Signal</keyword>
<dbReference type="EMBL" id="JPRP01000001">
    <property type="protein sequence ID" value="KFE99900.1"/>
    <property type="molecule type" value="Genomic_DNA"/>
</dbReference>
<name>A0A085Z637_9FLAO</name>
<reference evidence="2 3" key="1">
    <citation type="submission" date="2014-07" db="EMBL/GenBank/DDBJ databases">
        <title>Genome of Chryseobacterium formosense LMG 24722.</title>
        <authorList>
            <person name="Pipes S.E."/>
            <person name="Stropko S.J."/>
            <person name="Newman J.D."/>
        </authorList>
    </citation>
    <scope>NUCLEOTIDE SEQUENCE [LARGE SCALE GENOMIC DNA]</scope>
    <source>
        <strain evidence="2 3">LMG 24722</strain>
    </source>
</reference>
<keyword evidence="3" id="KW-1185">Reference proteome</keyword>
<dbReference type="Proteomes" id="UP000028713">
    <property type="component" value="Unassembled WGS sequence"/>
</dbReference>
<feature type="chain" id="PRO_5001800732" evidence="1">
    <location>
        <begin position="19"/>
        <end position="131"/>
    </location>
</feature>
<dbReference type="OrthoDB" id="9944997at2"/>
<evidence type="ECO:0000313" key="3">
    <source>
        <dbReference type="Proteomes" id="UP000028713"/>
    </source>
</evidence>